<organism evidence="4 5">
    <name type="scientific">Dorea formicigenerans</name>
    <dbReference type="NCBI Taxonomy" id="39486"/>
    <lineage>
        <taxon>Bacteria</taxon>
        <taxon>Bacillati</taxon>
        <taxon>Bacillota</taxon>
        <taxon>Clostridia</taxon>
        <taxon>Lachnospirales</taxon>
        <taxon>Lachnospiraceae</taxon>
        <taxon>Dorea</taxon>
    </lineage>
</organism>
<evidence type="ECO:0000256" key="2">
    <source>
        <dbReference type="PROSITE-ProRule" id="PRU00591"/>
    </source>
</evidence>
<dbReference type="Pfam" id="PF01473">
    <property type="entry name" value="Choline_bind_1"/>
    <property type="match status" value="3"/>
</dbReference>
<feature type="repeat" description="Cell wall-binding" evidence="2">
    <location>
        <begin position="461"/>
        <end position="480"/>
    </location>
</feature>
<protein>
    <submittedName>
        <fullName evidence="4">MBL fold metallo-hydrolase</fullName>
    </submittedName>
</protein>
<dbReference type="AlphaFoldDB" id="A0A395XGZ0"/>
<feature type="repeat" description="Cell wall-binding" evidence="2">
    <location>
        <begin position="441"/>
        <end position="460"/>
    </location>
</feature>
<feature type="repeat" description="Cell wall-binding" evidence="2">
    <location>
        <begin position="687"/>
        <end position="706"/>
    </location>
</feature>
<feature type="repeat" description="Cell wall-binding" evidence="2">
    <location>
        <begin position="541"/>
        <end position="560"/>
    </location>
</feature>
<gene>
    <name evidence="4" type="ORF">DWV67_15640</name>
</gene>
<dbReference type="Pfam" id="PF19127">
    <property type="entry name" value="Choline_bind_3"/>
    <property type="match status" value="4"/>
</dbReference>
<dbReference type="Gene3D" id="3.60.15.10">
    <property type="entry name" value="Ribonuclease Z/Hydroxyacylglutathione hydrolase-like"/>
    <property type="match status" value="1"/>
</dbReference>
<dbReference type="InterPro" id="IPR036866">
    <property type="entry name" value="RibonucZ/Hydroxyglut_hydro"/>
</dbReference>
<evidence type="ECO:0000313" key="5">
    <source>
        <dbReference type="Proteomes" id="UP000266376"/>
    </source>
</evidence>
<dbReference type="PROSITE" id="PS51170">
    <property type="entry name" value="CW"/>
    <property type="match status" value="9"/>
</dbReference>
<dbReference type="InterPro" id="IPR018337">
    <property type="entry name" value="Cell_wall/Cho-bd_repeat"/>
</dbReference>
<dbReference type="SUPFAM" id="SSF56281">
    <property type="entry name" value="Metallo-hydrolase/oxidoreductase"/>
    <property type="match status" value="1"/>
</dbReference>
<dbReference type="Pfam" id="PF19085">
    <property type="entry name" value="Choline_bind_2"/>
    <property type="match status" value="2"/>
</dbReference>
<dbReference type="Pfam" id="PF00753">
    <property type="entry name" value="Lactamase_B"/>
    <property type="match status" value="1"/>
</dbReference>
<keyword evidence="1" id="KW-0677">Repeat</keyword>
<dbReference type="Proteomes" id="UP000266376">
    <property type="component" value="Unassembled WGS sequence"/>
</dbReference>
<dbReference type="GO" id="GO:0016787">
    <property type="term" value="F:hydrolase activity"/>
    <property type="evidence" value="ECO:0007669"/>
    <property type="project" value="UniProtKB-KW"/>
</dbReference>
<dbReference type="SUPFAM" id="SSF69360">
    <property type="entry name" value="Cell wall binding repeat"/>
    <property type="match status" value="3"/>
</dbReference>
<keyword evidence="4" id="KW-0378">Hydrolase</keyword>
<dbReference type="Gene3D" id="2.10.270.20">
    <property type="match status" value="1"/>
</dbReference>
<feature type="repeat" description="Cell wall-binding" evidence="2">
    <location>
        <begin position="521"/>
        <end position="540"/>
    </location>
</feature>
<reference evidence="4 5" key="1">
    <citation type="submission" date="2018-08" db="EMBL/GenBank/DDBJ databases">
        <title>A genome reference for cultivated species of the human gut microbiota.</title>
        <authorList>
            <person name="Zou Y."/>
            <person name="Xue W."/>
            <person name="Luo G."/>
        </authorList>
    </citation>
    <scope>NUCLEOTIDE SEQUENCE [LARGE SCALE GENOMIC DNA]</scope>
    <source>
        <strain evidence="4 5">AF12-11</strain>
    </source>
</reference>
<dbReference type="InterPro" id="IPR001279">
    <property type="entry name" value="Metallo-B-lactamas"/>
</dbReference>
<dbReference type="EMBL" id="QSAJ01000068">
    <property type="protein sequence ID" value="RGW47240.1"/>
    <property type="molecule type" value="Genomic_DNA"/>
</dbReference>
<feature type="repeat" description="Cell wall-binding" evidence="2">
    <location>
        <begin position="481"/>
        <end position="500"/>
    </location>
</feature>
<name>A0A395XGZ0_9FIRM</name>
<evidence type="ECO:0000313" key="4">
    <source>
        <dbReference type="EMBL" id="RGW47240.1"/>
    </source>
</evidence>
<dbReference type="Gene3D" id="2.10.270.10">
    <property type="entry name" value="Cholin Binding"/>
    <property type="match status" value="4"/>
</dbReference>
<evidence type="ECO:0000259" key="3">
    <source>
        <dbReference type="Pfam" id="PF00753"/>
    </source>
</evidence>
<comment type="caution">
    <text evidence="4">The sequence shown here is derived from an EMBL/GenBank/DDBJ whole genome shotgun (WGS) entry which is preliminary data.</text>
</comment>
<feature type="repeat" description="Cell wall-binding" evidence="2">
    <location>
        <begin position="561"/>
        <end position="580"/>
    </location>
</feature>
<evidence type="ECO:0000256" key="1">
    <source>
        <dbReference type="ARBA" id="ARBA00022737"/>
    </source>
</evidence>
<dbReference type="PANTHER" id="PTHR30619">
    <property type="entry name" value="DNA INTERNALIZATION/COMPETENCE PROTEIN COMEC/REC2"/>
    <property type="match status" value="1"/>
</dbReference>
<sequence length="752" mass="87786">MKKSIKYSMFIMMFCIVVLFCFGVRTEAKEKTGTKIHFISLNGVTDAILLESDGHFGMVDSGEDWDYPNSEQYPLREGITINEGYEQQVIHYLRTVGVKKLDFYIATHSHSDHIGSGDEIMNHFPVDRLYIDRYDDSYMLDSHGKDPQDPYYYPQANENYLWDNQYVYDCLIKAANDNNVKIITDLDLDENAQYRRFQMGQMDISIMNYERERDANGDIIPVQSENDNALVVKVNAYGKNALLTSDIDPKNGDTKKVADQLVEELWNDEGLKEKEAKKIEKKNYDFEYNMSSNYEEYNVFVPDERQIEENIEDESQPNLGKKIQIDLMKMVHHGVDYNNTTYFLTSLNPKTVVITGPQSFFNDRMKQCLSGTKVYSTMTDSAAIVAEFSKSGIDTKYNKIISGTEEIDGETYWFDENGRSITGWKYFDNAWHYYNEKGILETGWQTINGSLYYMNSAGIMLTGWQYIDGMWYYFHWSGPMQTGWQYINNTWYFMNVTGAMQTGWQLVGGNWFYMDGLGAMQTGWQYIGDNWYYMDGSGAMKTGWQYIGGNWYYMDSSGVMKTGWQYIGGNWYYMDGSGAMKTGWQYLSNTWYYCENSGRMVSDSWYWVGNYCYYFKDSGRMAANTWIGDWYVDGSGAWIPGMTKPKNEWIYQSGRWWYRHADGSYTRDGWERIGNTQYYFDGSGWMITGWKYSEGIWYYMNDSGAMISNCWYWIGTNCYYFNENGEMAADAWIGDWYVDGSGAWIPEKVYNK</sequence>
<dbReference type="InterPro" id="IPR052159">
    <property type="entry name" value="Competence_DNA_uptake"/>
</dbReference>
<dbReference type="PANTHER" id="PTHR30619:SF7">
    <property type="entry name" value="BETA-LACTAMASE DOMAIN PROTEIN"/>
    <property type="match status" value="1"/>
</dbReference>
<feature type="domain" description="Metallo-beta-lactamase" evidence="3">
    <location>
        <begin position="44"/>
        <end position="150"/>
    </location>
</feature>
<feature type="repeat" description="Cell wall-binding" evidence="2">
    <location>
        <begin position="501"/>
        <end position="520"/>
    </location>
</feature>
<proteinExistence type="predicted"/>
<accession>A0A395XGZ0</accession>
<feature type="repeat" description="Cell wall-binding" evidence="2">
    <location>
        <begin position="581"/>
        <end position="600"/>
    </location>
</feature>